<dbReference type="Gene3D" id="3.60.40.10">
    <property type="entry name" value="PPM-type phosphatase domain"/>
    <property type="match status" value="1"/>
</dbReference>
<keyword evidence="3" id="KW-1185">Reference proteome</keyword>
<dbReference type="EMBL" id="AZFN01000018">
    <property type="protein sequence ID" value="KRM01396.1"/>
    <property type="molecule type" value="Genomic_DNA"/>
</dbReference>
<dbReference type="SMART" id="SM00331">
    <property type="entry name" value="PP2C_SIG"/>
    <property type="match status" value="1"/>
</dbReference>
<dbReference type="AlphaFoldDB" id="A0A0R1VCK7"/>
<gene>
    <name evidence="2" type="ORF">FC60_GL000653</name>
</gene>
<dbReference type="RefSeq" id="WP_056937678.1">
    <property type="nucleotide sequence ID" value="NZ_AZFN01000018.1"/>
</dbReference>
<sequence length="247" mass="26808">MQTAFLTDVGLKRLDNQDRVAITTAPSGSQLLIIADGIGGNQGGSKAATMTVDFLGNTFLSDTPATPDEAKRWFYQYVQTINDQILETANQDPQYSGMGTTLVAAIVLAPTVIVAHIGDSRAYLLHDDTLNQLTRDHTLVNELVRIGELTPAQAKQSPHQNVITRAVGVAEVAELEVNAYVLGQGDVFMLCSDGLYKGVTNNQMQRIIKMKRISVQEKCHRLISRALKTGGADNISVLICQNTPKRG</sequence>
<dbReference type="InterPro" id="IPR036457">
    <property type="entry name" value="PPM-type-like_dom_sf"/>
</dbReference>
<proteinExistence type="predicted"/>
<accession>A0A0R1VCK7</accession>
<evidence type="ECO:0000313" key="3">
    <source>
        <dbReference type="Proteomes" id="UP000051739"/>
    </source>
</evidence>
<feature type="domain" description="PPM-type phosphatase" evidence="1">
    <location>
        <begin position="2"/>
        <end position="242"/>
    </location>
</feature>
<dbReference type="Pfam" id="PF13672">
    <property type="entry name" value="PP2C_2"/>
    <property type="match status" value="1"/>
</dbReference>
<dbReference type="Proteomes" id="UP000051739">
    <property type="component" value="Unassembled WGS sequence"/>
</dbReference>
<dbReference type="PATRIC" id="fig|1423749.3.peg.657"/>
<dbReference type="SUPFAM" id="SSF81606">
    <property type="entry name" value="PP2C-like"/>
    <property type="match status" value="1"/>
</dbReference>
<name>A0A0R1VCK7_9LACO</name>
<dbReference type="PANTHER" id="PTHR47992">
    <property type="entry name" value="PROTEIN PHOSPHATASE"/>
    <property type="match status" value="1"/>
</dbReference>
<dbReference type="PROSITE" id="PS51746">
    <property type="entry name" value="PPM_2"/>
    <property type="match status" value="1"/>
</dbReference>
<dbReference type="CDD" id="cd00143">
    <property type="entry name" value="PP2Cc"/>
    <property type="match status" value="1"/>
</dbReference>
<evidence type="ECO:0000259" key="1">
    <source>
        <dbReference type="PROSITE" id="PS51746"/>
    </source>
</evidence>
<reference evidence="2 3" key="1">
    <citation type="journal article" date="2015" name="Genome Announc.">
        <title>Expanding the biotechnology potential of lactobacilli through comparative genomics of 213 strains and associated genera.</title>
        <authorList>
            <person name="Sun Z."/>
            <person name="Harris H.M."/>
            <person name="McCann A."/>
            <person name="Guo C."/>
            <person name="Argimon S."/>
            <person name="Zhang W."/>
            <person name="Yang X."/>
            <person name="Jeffery I.B."/>
            <person name="Cooney J.C."/>
            <person name="Kagawa T.F."/>
            <person name="Liu W."/>
            <person name="Song Y."/>
            <person name="Salvetti E."/>
            <person name="Wrobel A."/>
            <person name="Rasinkangas P."/>
            <person name="Parkhill J."/>
            <person name="Rea M.C."/>
            <person name="O'Sullivan O."/>
            <person name="Ritari J."/>
            <person name="Douillard F.P."/>
            <person name="Paul Ross R."/>
            <person name="Yang R."/>
            <person name="Briner A.E."/>
            <person name="Felis G.E."/>
            <person name="de Vos W.M."/>
            <person name="Barrangou R."/>
            <person name="Klaenhammer T.R."/>
            <person name="Caufield P.W."/>
            <person name="Cui Y."/>
            <person name="Zhang H."/>
            <person name="O'Toole P.W."/>
        </authorList>
    </citation>
    <scope>NUCLEOTIDE SEQUENCE [LARGE SCALE GENOMIC DNA]</scope>
    <source>
        <strain evidence="2 3">DSM 16045</strain>
    </source>
</reference>
<protein>
    <submittedName>
        <fullName evidence="2">Serine threonine specific protein phosphatase</fullName>
    </submittedName>
</protein>
<organism evidence="2 3">
    <name type="scientific">Limosilactobacillus gastricus DSM 16045</name>
    <dbReference type="NCBI Taxonomy" id="1423749"/>
    <lineage>
        <taxon>Bacteria</taxon>
        <taxon>Bacillati</taxon>
        <taxon>Bacillota</taxon>
        <taxon>Bacilli</taxon>
        <taxon>Lactobacillales</taxon>
        <taxon>Lactobacillaceae</taxon>
        <taxon>Limosilactobacillus</taxon>
    </lineage>
</organism>
<evidence type="ECO:0000313" key="2">
    <source>
        <dbReference type="EMBL" id="KRM01396.1"/>
    </source>
</evidence>
<dbReference type="NCBIfam" id="NF033484">
    <property type="entry name" value="Stp1_PP2C_phos"/>
    <property type="match status" value="1"/>
</dbReference>
<comment type="caution">
    <text evidence="2">The sequence shown here is derived from an EMBL/GenBank/DDBJ whole genome shotgun (WGS) entry which is preliminary data.</text>
</comment>
<dbReference type="InterPro" id="IPR001932">
    <property type="entry name" value="PPM-type_phosphatase-like_dom"/>
</dbReference>
<dbReference type="InterPro" id="IPR015655">
    <property type="entry name" value="PP2C"/>
</dbReference>
<dbReference type="GO" id="GO:0004722">
    <property type="term" value="F:protein serine/threonine phosphatase activity"/>
    <property type="evidence" value="ECO:0007669"/>
    <property type="project" value="InterPro"/>
</dbReference>
<dbReference type="SMART" id="SM00332">
    <property type="entry name" value="PP2Cc"/>
    <property type="match status" value="1"/>
</dbReference>